<feature type="region of interest" description="Disordered" evidence="1">
    <location>
        <begin position="155"/>
        <end position="175"/>
    </location>
</feature>
<gene>
    <name evidence="2" type="ORF">HDA44_003326</name>
</gene>
<organism evidence="2 3">
    <name type="scientific">Kribbella solani</name>
    <dbReference type="NCBI Taxonomy" id="236067"/>
    <lineage>
        <taxon>Bacteria</taxon>
        <taxon>Bacillati</taxon>
        <taxon>Actinomycetota</taxon>
        <taxon>Actinomycetes</taxon>
        <taxon>Propionibacteriales</taxon>
        <taxon>Kribbellaceae</taxon>
        <taxon>Kribbella</taxon>
    </lineage>
</organism>
<protein>
    <submittedName>
        <fullName evidence="2">Uncharacterized protein</fullName>
    </submittedName>
</protein>
<dbReference type="Proteomes" id="UP000558997">
    <property type="component" value="Unassembled WGS sequence"/>
</dbReference>
<proteinExistence type="predicted"/>
<dbReference type="AlphaFoldDB" id="A0A841DSX3"/>
<evidence type="ECO:0000313" key="2">
    <source>
        <dbReference type="EMBL" id="MBB5979985.1"/>
    </source>
</evidence>
<sequence>MQIKPFTKPLSATQAQVRTSFSQYITARFRFQSHRWIIDPVYAKAVLPGAPENPMNTDTIGLAGPAVIEILSVTTTTSTKATVAYCVDDRSVRYMGRDGAVDITGPAGDHLVGDVALETSTFLLTTDAAVDGTTSTSPRWLLKDGTLFAGAKECQRMIDSPPPPPPTPRGPTNTP</sequence>
<comment type="caution">
    <text evidence="2">The sequence shown here is derived from an EMBL/GenBank/DDBJ whole genome shotgun (WGS) entry which is preliminary data.</text>
</comment>
<evidence type="ECO:0000313" key="3">
    <source>
        <dbReference type="Proteomes" id="UP000558997"/>
    </source>
</evidence>
<evidence type="ECO:0000256" key="1">
    <source>
        <dbReference type="SAM" id="MobiDB-lite"/>
    </source>
</evidence>
<name>A0A841DSX3_9ACTN</name>
<dbReference type="EMBL" id="JACHNF010000001">
    <property type="protein sequence ID" value="MBB5979985.1"/>
    <property type="molecule type" value="Genomic_DNA"/>
</dbReference>
<feature type="compositionally biased region" description="Pro residues" evidence="1">
    <location>
        <begin position="160"/>
        <end position="175"/>
    </location>
</feature>
<accession>A0A841DSX3</accession>
<reference evidence="2 3" key="1">
    <citation type="submission" date="2020-08" db="EMBL/GenBank/DDBJ databases">
        <title>Sequencing the genomes of 1000 actinobacteria strains.</title>
        <authorList>
            <person name="Klenk H.-P."/>
        </authorList>
    </citation>
    <scope>NUCLEOTIDE SEQUENCE [LARGE SCALE GENOMIC DNA]</scope>
    <source>
        <strain evidence="2 3">DSM 17294</strain>
    </source>
</reference>
<keyword evidence="3" id="KW-1185">Reference proteome</keyword>
<dbReference type="RefSeq" id="WP_184835365.1">
    <property type="nucleotide sequence ID" value="NZ_BAAAVN010000006.1"/>
</dbReference>